<name>A0A402B2I9_9CHLR</name>
<dbReference type="NCBIfam" id="TIGR01927">
    <property type="entry name" value="menC_gam_Gplu"/>
    <property type="match status" value="1"/>
</dbReference>
<keyword evidence="4" id="KW-0474">Menaquinone biosynthesis</keyword>
<dbReference type="InterPro" id="IPR036849">
    <property type="entry name" value="Enolase-like_C_sf"/>
</dbReference>
<comment type="pathway">
    <text evidence="4">Quinol/quinone metabolism; 1,4-dihydroxy-2-naphthoate biosynthesis; 1,4-dihydroxy-2-naphthoate from chorismate: step 4/7.</text>
</comment>
<evidence type="ECO:0000256" key="4">
    <source>
        <dbReference type="HAMAP-Rule" id="MF_00470"/>
    </source>
</evidence>
<dbReference type="GO" id="GO:0043748">
    <property type="term" value="F:O-succinylbenzoate synthase activity"/>
    <property type="evidence" value="ECO:0007669"/>
    <property type="project" value="UniProtKB-EC"/>
</dbReference>
<evidence type="ECO:0000256" key="2">
    <source>
        <dbReference type="ARBA" id="ARBA00022842"/>
    </source>
</evidence>
<comment type="caution">
    <text evidence="7">The sequence shown here is derived from an EMBL/GenBank/DDBJ whole genome shotgun (WGS) entry which is preliminary data.</text>
</comment>
<feature type="active site" description="Proton donor" evidence="4">
    <location>
        <position position="191"/>
    </location>
</feature>
<dbReference type="SMART" id="SM00922">
    <property type="entry name" value="MR_MLE"/>
    <property type="match status" value="1"/>
</dbReference>
<dbReference type="UniPathway" id="UPA01057">
    <property type="reaction ID" value="UER00165"/>
</dbReference>
<dbReference type="SFLD" id="SFLDG00180">
    <property type="entry name" value="muconate_cycloisomerase"/>
    <property type="match status" value="1"/>
</dbReference>
<dbReference type="Pfam" id="PF21508">
    <property type="entry name" value="MenC_N"/>
    <property type="match status" value="1"/>
</dbReference>
<dbReference type="InterPro" id="IPR013342">
    <property type="entry name" value="Mandelate_racemase_C"/>
</dbReference>
<keyword evidence="2 4" id="KW-0460">Magnesium</keyword>
<feature type="domain" description="Mandelate racemase/muconate lactonizing enzyme C-terminal" evidence="6">
    <location>
        <begin position="170"/>
        <end position="266"/>
    </location>
</feature>
<keyword evidence="3 4" id="KW-0456">Lyase</keyword>
<accession>A0A402B2I9</accession>
<dbReference type="InterPro" id="IPR029017">
    <property type="entry name" value="Enolase-like_N"/>
</dbReference>
<gene>
    <name evidence="4" type="primary">menC</name>
    <name evidence="7" type="ORF">KDA_10580</name>
</gene>
<dbReference type="PANTHER" id="PTHR48073">
    <property type="entry name" value="O-SUCCINYLBENZOATE SYNTHASE-RELATED"/>
    <property type="match status" value="1"/>
</dbReference>
<protein>
    <recommendedName>
        <fullName evidence="4 5">o-succinylbenzoate synthase</fullName>
        <shortName evidence="4">OSB synthase</shortName>
        <shortName evidence="4">OSBS</shortName>
        <ecNumber evidence="4 5">4.2.1.113</ecNumber>
    </recommendedName>
    <alternativeName>
        <fullName evidence="4">4-(2'-carboxyphenyl)-4-oxybutyric acid synthase</fullName>
    </alternativeName>
    <alternativeName>
        <fullName evidence="4">o-succinylbenzoic acid synthase</fullName>
    </alternativeName>
</protein>
<dbReference type="EMBL" id="BIFT01000001">
    <property type="protein sequence ID" value="GCE25574.1"/>
    <property type="molecule type" value="Genomic_DNA"/>
</dbReference>
<sequence length="388" mass="41272">MSTNRQDSIERSPIPLVRDLDWHPYRIPLPASFTSAHEELATRQGFILTLQTSTGIIGFGECAPLPKFSGGTIEDAQTSFPLITPLIQGRSLASALELIYQHGATLPTSVICALETALLDALGQHYQCSLATLLALPSLTEAPTPALLQSAQARLRERVATNTVVGSQSIASTVTLALQAITNGYSCIKLKVGQDIEQAQALVMAVRCTLGPEPHLRLDANEAWDFEQARTMLTACEPYAIQYVEQPLHRTDLAGMAALRHVTSIPIAADEVLSDLTSARRVLEAQAADILVIKPQLAGGLCSSREIIRAATAAGLQCVITSTIESGIGLASSLHLAAASPEIQLECGLATLPMLADDLIQETLPIQQGFLTVPTAPGLGVHLDRVAQ</sequence>
<dbReference type="SUPFAM" id="SSF51604">
    <property type="entry name" value="Enolase C-terminal domain-like"/>
    <property type="match status" value="1"/>
</dbReference>
<comment type="catalytic activity">
    <reaction evidence="4">
        <text>(1R,6R)-6-hydroxy-2-succinyl-cyclohexa-2,4-diene-1-carboxylate = 2-succinylbenzoate + H2O</text>
        <dbReference type="Rhea" id="RHEA:10196"/>
        <dbReference type="ChEBI" id="CHEBI:15377"/>
        <dbReference type="ChEBI" id="CHEBI:18325"/>
        <dbReference type="ChEBI" id="CHEBI:58689"/>
        <dbReference type="EC" id="4.2.1.113"/>
    </reaction>
</comment>
<dbReference type="RefSeq" id="WP_126626141.1">
    <property type="nucleotide sequence ID" value="NZ_BIFT01000001.1"/>
</dbReference>
<comment type="similarity">
    <text evidence="4">Belongs to the mandelate racemase/muconate lactonizing enzyme family. MenC type 1 subfamily.</text>
</comment>
<proteinExistence type="inferred from homology"/>
<keyword evidence="8" id="KW-1185">Reference proteome</keyword>
<dbReference type="SUPFAM" id="SSF54826">
    <property type="entry name" value="Enolase N-terminal domain-like"/>
    <property type="match status" value="1"/>
</dbReference>
<evidence type="ECO:0000313" key="8">
    <source>
        <dbReference type="Proteomes" id="UP000287171"/>
    </source>
</evidence>
<feature type="active site" description="Proton acceptor" evidence="4">
    <location>
        <position position="294"/>
    </location>
</feature>
<feature type="binding site" evidence="4">
    <location>
        <position position="245"/>
    </location>
    <ligand>
        <name>Mg(2+)</name>
        <dbReference type="ChEBI" id="CHEBI:18420"/>
    </ligand>
</feature>
<feature type="binding site" evidence="4">
    <location>
        <position position="270"/>
    </location>
    <ligand>
        <name>Mg(2+)</name>
        <dbReference type="ChEBI" id="CHEBI:18420"/>
    </ligand>
</feature>
<organism evidence="7 8">
    <name type="scientific">Dictyobacter alpinus</name>
    <dbReference type="NCBI Taxonomy" id="2014873"/>
    <lineage>
        <taxon>Bacteria</taxon>
        <taxon>Bacillati</taxon>
        <taxon>Chloroflexota</taxon>
        <taxon>Ktedonobacteria</taxon>
        <taxon>Ktedonobacterales</taxon>
        <taxon>Dictyobacteraceae</taxon>
        <taxon>Dictyobacter</taxon>
    </lineage>
</organism>
<dbReference type="GO" id="GO:0009234">
    <property type="term" value="P:menaquinone biosynthetic process"/>
    <property type="evidence" value="ECO:0007669"/>
    <property type="project" value="UniProtKB-UniRule"/>
</dbReference>
<dbReference type="Proteomes" id="UP000287171">
    <property type="component" value="Unassembled WGS sequence"/>
</dbReference>
<dbReference type="AlphaFoldDB" id="A0A402B2I9"/>
<dbReference type="HAMAP" id="MF_00470">
    <property type="entry name" value="MenC_1"/>
    <property type="match status" value="1"/>
</dbReference>
<dbReference type="InterPro" id="IPR010196">
    <property type="entry name" value="OSB_synthase_MenC1"/>
</dbReference>
<dbReference type="Pfam" id="PF13378">
    <property type="entry name" value="MR_MLE_C"/>
    <property type="match status" value="1"/>
</dbReference>
<dbReference type="UniPathway" id="UPA00079"/>
<keyword evidence="1 4" id="KW-0479">Metal-binding</keyword>
<evidence type="ECO:0000256" key="5">
    <source>
        <dbReference type="NCBIfam" id="TIGR01927"/>
    </source>
</evidence>
<dbReference type="PANTHER" id="PTHR48073:SF2">
    <property type="entry name" value="O-SUCCINYLBENZOATE SYNTHASE"/>
    <property type="match status" value="1"/>
</dbReference>
<reference evidence="8" key="1">
    <citation type="submission" date="2018-12" db="EMBL/GenBank/DDBJ databases">
        <title>Tengunoibacter tsumagoiensis gen. nov., sp. nov., Dictyobacter kobayashii sp. nov., D. alpinus sp. nov., and D. joshuensis sp. nov. and description of Dictyobacteraceae fam. nov. within the order Ktedonobacterales isolated from Tengu-no-mugimeshi.</title>
        <authorList>
            <person name="Wang C.M."/>
            <person name="Zheng Y."/>
            <person name="Sakai Y."/>
            <person name="Toyoda A."/>
            <person name="Minakuchi Y."/>
            <person name="Abe K."/>
            <person name="Yokota A."/>
            <person name="Yabe S."/>
        </authorList>
    </citation>
    <scope>NUCLEOTIDE SEQUENCE [LARGE SCALE GENOMIC DNA]</scope>
    <source>
        <strain evidence="8">Uno16</strain>
    </source>
</reference>
<evidence type="ECO:0000259" key="6">
    <source>
        <dbReference type="SMART" id="SM00922"/>
    </source>
</evidence>
<comment type="function">
    <text evidence="4">Converts 2-succinyl-6-hydroxy-2,4-cyclohexadiene-1-carboxylate (SHCHC) to 2-succinylbenzoate (OSB).</text>
</comment>
<dbReference type="Gene3D" id="3.30.390.10">
    <property type="entry name" value="Enolase-like, N-terminal domain"/>
    <property type="match status" value="1"/>
</dbReference>
<dbReference type="CDD" id="cd03320">
    <property type="entry name" value="OSBS"/>
    <property type="match status" value="1"/>
</dbReference>
<dbReference type="InterPro" id="IPR029065">
    <property type="entry name" value="Enolase_C-like"/>
</dbReference>
<evidence type="ECO:0000313" key="7">
    <source>
        <dbReference type="EMBL" id="GCE25574.1"/>
    </source>
</evidence>
<dbReference type="SFLD" id="SFLDF00009">
    <property type="entry name" value="o-succinylbenzoate_synthase"/>
    <property type="match status" value="1"/>
</dbReference>
<comment type="pathway">
    <text evidence="4">Quinol/quinone metabolism; menaquinone biosynthesis.</text>
</comment>
<dbReference type="EC" id="4.2.1.113" evidence="4 5"/>
<dbReference type="SFLD" id="SFLDS00001">
    <property type="entry name" value="Enolase"/>
    <property type="match status" value="1"/>
</dbReference>
<dbReference type="GO" id="GO:0000287">
    <property type="term" value="F:magnesium ion binding"/>
    <property type="evidence" value="ECO:0007669"/>
    <property type="project" value="UniProtKB-UniRule"/>
</dbReference>
<evidence type="ECO:0000256" key="1">
    <source>
        <dbReference type="ARBA" id="ARBA00022723"/>
    </source>
</evidence>
<dbReference type="Gene3D" id="3.20.20.120">
    <property type="entry name" value="Enolase-like C-terminal domain"/>
    <property type="match status" value="1"/>
</dbReference>
<dbReference type="OrthoDB" id="8609034at2"/>
<evidence type="ECO:0000256" key="3">
    <source>
        <dbReference type="ARBA" id="ARBA00023239"/>
    </source>
</evidence>
<feature type="binding site" evidence="4">
    <location>
        <position position="219"/>
    </location>
    <ligand>
        <name>Mg(2+)</name>
        <dbReference type="ChEBI" id="CHEBI:18420"/>
    </ligand>
</feature>
<dbReference type="InterPro" id="IPR041338">
    <property type="entry name" value="OSBS_N"/>
</dbReference>
<comment type="cofactor">
    <cofactor evidence="4">
        <name>a divalent metal cation</name>
        <dbReference type="ChEBI" id="CHEBI:60240"/>
    </cofactor>
</comment>